<dbReference type="PANTHER" id="PTHR24414">
    <property type="entry name" value="F-BOX/KELCH-REPEAT PROTEIN SKIP4"/>
    <property type="match status" value="1"/>
</dbReference>
<dbReference type="Gene3D" id="2.120.10.80">
    <property type="entry name" value="Kelch-type beta propeller"/>
    <property type="match status" value="1"/>
</dbReference>
<dbReference type="Pfam" id="PF25210">
    <property type="entry name" value="Kelch_FKB95"/>
    <property type="match status" value="1"/>
</dbReference>
<evidence type="ECO:0000259" key="1">
    <source>
        <dbReference type="Pfam" id="PF25210"/>
    </source>
</evidence>
<proteinExistence type="predicted"/>
<protein>
    <recommendedName>
        <fullName evidence="1">FKB95-like N-terminal Kelch domain-containing protein</fullName>
    </recommendedName>
</protein>
<feature type="domain" description="FKB95-like N-terminal Kelch" evidence="1">
    <location>
        <begin position="69"/>
        <end position="345"/>
    </location>
</feature>
<dbReference type="eggNOG" id="KOG1072">
    <property type="taxonomic scope" value="Eukaryota"/>
</dbReference>
<dbReference type="AlphaFoldDB" id="R0FL56"/>
<dbReference type="SUPFAM" id="SSF117281">
    <property type="entry name" value="Kelch motif"/>
    <property type="match status" value="1"/>
</dbReference>
<dbReference type="InterPro" id="IPR015915">
    <property type="entry name" value="Kelch-typ_b-propeller"/>
</dbReference>
<dbReference type="EMBL" id="KB870809">
    <property type="protein sequence ID" value="EOA23202.1"/>
    <property type="molecule type" value="Genomic_DNA"/>
</dbReference>
<organism evidence="2 3">
    <name type="scientific">Capsella rubella</name>
    <dbReference type="NCBI Taxonomy" id="81985"/>
    <lineage>
        <taxon>Eukaryota</taxon>
        <taxon>Viridiplantae</taxon>
        <taxon>Streptophyta</taxon>
        <taxon>Embryophyta</taxon>
        <taxon>Tracheophyta</taxon>
        <taxon>Spermatophyta</taxon>
        <taxon>Magnoliopsida</taxon>
        <taxon>eudicotyledons</taxon>
        <taxon>Gunneridae</taxon>
        <taxon>Pentapetalae</taxon>
        <taxon>rosids</taxon>
        <taxon>malvids</taxon>
        <taxon>Brassicales</taxon>
        <taxon>Brassicaceae</taxon>
        <taxon>Camelineae</taxon>
        <taxon>Capsella</taxon>
    </lineage>
</organism>
<dbReference type="InterPro" id="IPR006652">
    <property type="entry name" value="Kelch_1"/>
</dbReference>
<name>R0FL56_9BRAS</name>
<gene>
    <name evidence="2" type="ORF">CARUB_v10018878mg</name>
</gene>
<dbReference type="Proteomes" id="UP000029121">
    <property type="component" value="Unassembled WGS sequence"/>
</dbReference>
<dbReference type="PANTHER" id="PTHR24414:SF184">
    <property type="entry name" value="GALACTOSE OXIDASE_KELCH REPEAT SUPERFAMILY PROTEIN"/>
    <property type="match status" value="1"/>
</dbReference>
<dbReference type="SMART" id="SM00612">
    <property type="entry name" value="Kelch"/>
    <property type="match status" value="2"/>
</dbReference>
<sequence>MMSTEQPSLPVPVLLPLPQPSTPNESLPDDLLLSCFARVSRLYYPTLSLICLYVCFQYYNGIHGPNTRWFTLCRKPDQSFSKKKKKKKKSSGYVFATLQIPNYPPVRSSNLVAVGSNIYNVGGSIYNAPLSKVSVLDCRCHTCREGPSMQVERYWSAVNVLDEKIYVAGGCKEYNSSKWMEVFDPKTQSWEHVLSPLRERCGSHVWRSAVLDEEIYMYGTWGVAYKPNANRWKALEEVCLELGWLENPDCVIDNILYCYSESHGIRWYDSRIRYWIRLKGLDGLLPMFAKSGYVKLENYGGKMAFLWDKYLPSSGDKEIWCAVIALQRRNFEEMWGKVEWLDAVLTVPFSYEFVSALVATV</sequence>
<evidence type="ECO:0000313" key="2">
    <source>
        <dbReference type="EMBL" id="EOA23202.1"/>
    </source>
</evidence>
<dbReference type="InterPro" id="IPR050354">
    <property type="entry name" value="F-box/kelch-repeat_ARATH"/>
</dbReference>
<evidence type="ECO:0000313" key="3">
    <source>
        <dbReference type="Proteomes" id="UP000029121"/>
    </source>
</evidence>
<reference evidence="3" key="1">
    <citation type="journal article" date="2013" name="Nat. Genet.">
        <title>The Capsella rubella genome and the genomic consequences of rapid mating system evolution.</title>
        <authorList>
            <person name="Slotte T."/>
            <person name="Hazzouri K.M."/>
            <person name="Agren J.A."/>
            <person name="Koenig D."/>
            <person name="Maumus F."/>
            <person name="Guo Y.L."/>
            <person name="Steige K."/>
            <person name="Platts A.E."/>
            <person name="Escobar J.S."/>
            <person name="Newman L.K."/>
            <person name="Wang W."/>
            <person name="Mandakova T."/>
            <person name="Vello E."/>
            <person name="Smith L.M."/>
            <person name="Henz S.R."/>
            <person name="Steffen J."/>
            <person name="Takuno S."/>
            <person name="Brandvain Y."/>
            <person name="Coop G."/>
            <person name="Andolfatto P."/>
            <person name="Hu T.T."/>
            <person name="Blanchette M."/>
            <person name="Clark R.M."/>
            <person name="Quesneville H."/>
            <person name="Nordborg M."/>
            <person name="Gaut B.S."/>
            <person name="Lysak M.A."/>
            <person name="Jenkins J."/>
            <person name="Grimwood J."/>
            <person name="Chapman J."/>
            <person name="Prochnik S."/>
            <person name="Shu S."/>
            <person name="Rokhsar D."/>
            <person name="Schmutz J."/>
            <person name="Weigel D."/>
            <person name="Wright S.I."/>
        </authorList>
    </citation>
    <scope>NUCLEOTIDE SEQUENCE [LARGE SCALE GENOMIC DNA]</scope>
    <source>
        <strain evidence="3">cv. Monte Gargano</strain>
    </source>
</reference>
<dbReference type="InterPro" id="IPR057499">
    <property type="entry name" value="Kelch_FKB95"/>
</dbReference>
<accession>R0FL56</accession>
<keyword evidence="3" id="KW-1185">Reference proteome</keyword>